<dbReference type="EMBL" id="FNQY01000019">
    <property type="protein sequence ID" value="SEA45212.1"/>
    <property type="molecule type" value="Genomic_DNA"/>
</dbReference>
<evidence type="ECO:0000256" key="6">
    <source>
        <dbReference type="ARBA" id="ARBA00022643"/>
    </source>
</evidence>
<dbReference type="NCBIfam" id="NF003652">
    <property type="entry name" value="PRK05286.2-5"/>
    <property type="match status" value="1"/>
</dbReference>
<gene>
    <name evidence="11" type="primary">pyrD</name>
    <name evidence="13" type="ORF">SAMN05192529_11960</name>
</gene>
<dbReference type="GO" id="GO:0044205">
    <property type="term" value="P:'de novo' UMP biosynthetic process"/>
    <property type="evidence" value="ECO:0007669"/>
    <property type="project" value="UniProtKB-UniRule"/>
</dbReference>
<keyword evidence="7 11" id="KW-0665">Pyrimidine biosynthesis</keyword>
<feature type="binding site" evidence="11">
    <location>
        <position position="188"/>
    </location>
    <ligand>
        <name>substrate</name>
    </ligand>
</feature>
<dbReference type="InterPro" id="IPR013785">
    <property type="entry name" value="Aldolase_TIM"/>
</dbReference>
<dbReference type="InterPro" id="IPR005719">
    <property type="entry name" value="Dihydroorotate_DH_2"/>
</dbReference>
<dbReference type="PROSITE" id="PS00911">
    <property type="entry name" value="DHODEHASE_1"/>
    <property type="match status" value="1"/>
</dbReference>
<dbReference type="AlphaFoldDB" id="A0A1H4BBK4"/>
<dbReference type="STRING" id="551991.SAMN05192529_11960"/>
<dbReference type="GO" id="GO:0005886">
    <property type="term" value="C:plasma membrane"/>
    <property type="evidence" value="ECO:0007669"/>
    <property type="project" value="UniProtKB-SubCell"/>
</dbReference>
<sequence length="347" mass="38391">MIYPILRKAFFKMPPEKAHYFAMNRLKNICSLPGGRALVKGICAHHEENLKTRVFGLDFRNPVGLGAGFDKNALYLRELEALGFGSVEIGTVTPKGQAGNPQPRLFRLPKDQALINRMGFNNDGAEAIRMRLENWRTHQDLQNGFIIGGNIGKNKVTDNQDAYKDYVLCYQALYEVVDYFTVNVSSPNTPGLRALQEKDSLFKIFSEIQQINQGKNVPKPVLLKIAPDLNQEQLEDILELAKAIELSGIVATNTTVQRTGLLTAEEQIETIGAGGLSGRPVKQRATEVMDFLVQNLPETIPVIASGGIFTPEDARQRLAGGARLVQVWTGFIYEGPSIAGKICKHLE</sequence>
<evidence type="ECO:0000256" key="2">
    <source>
        <dbReference type="ARBA" id="ARBA00004370"/>
    </source>
</evidence>
<keyword evidence="5 11" id="KW-0285">Flavoprotein</keyword>
<dbReference type="InterPro" id="IPR012135">
    <property type="entry name" value="Dihydroorotate_DH_1_2"/>
</dbReference>
<comment type="pathway">
    <text evidence="3 11">Pyrimidine metabolism; UMP biosynthesis via de novo pathway; orotate from (S)-dihydroorotate (quinone route): step 1/1.</text>
</comment>
<evidence type="ECO:0000256" key="9">
    <source>
        <dbReference type="ARBA" id="ARBA00023136"/>
    </source>
</evidence>
<dbReference type="GO" id="GO:0006207">
    <property type="term" value="P:'de novo' pyrimidine nucleobase biosynthetic process"/>
    <property type="evidence" value="ECO:0007669"/>
    <property type="project" value="UniProtKB-UniRule"/>
</dbReference>
<evidence type="ECO:0000313" key="13">
    <source>
        <dbReference type="EMBL" id="SEA45212.1"/>
    </source>
</evidence>
<protein>
    <recommendedName>
        <fullName evidence="11">Dihydroorotate dehydrogenase (quinone)</fullName>
        <ecNumber evidence="11">1.3.5.2</ecNumber>
    </recommendedName>
    <alternativeName>
        <fullName evidence="11">DHOdehase</fullName>
        <shortName evidence="11">DHOD</shortName>
        <shortName evidence="11">DHODase</shortName>
    </alternativeName>
    <alternativeName>
        <fullName evidence="11">Dihydroorotate oxidase</fullName>
    </alternativeName>
</protein>
<dbReference type="InterPro" id="IPR001295">
    <property type="entry name" value="Dihydroorotate_DH_CS"/>
</dbReference>
<keyword evidence="9 11" id="KW-0472">Membrane</keyword>
<dbReference type="HAMAP" id="MF_00225">
    <property type="entry name" value="DHO_dh_type2"/>
    <property type="match status" value="1"/>
</dbReference>
<feature type="binding site" evidence="11">
    <location>
        <position position="224"/>
    </location>
    <ligand>
        <name>FMN</name>
        <dbReference type="ChEBI" id="CHEBI:58210"/>
    </ligand>
</feature>
<evidence type="ECO:0000256" key="3">
    <source>
        <dbReference type="ARBA" id="ARBA00005161"/>
    </source>
</evidence>
<dbReference type="PROSITE" id="PS00912">
    <property type="entry name" value="DHODEHASE_2"/>
    <property type="match status" value="1"/>
</dbReference>
<dbReference type="UniPathway" id="UPA00070">
    <property type="reaction ID" value="UER00946"/>
</dbReference>
<dbReference type="GO" id="GO:0106430">
    <property type="term" value="F:dihydroorotate dehydrogenase (quinone) activity"/>
    <property type="evidence" value="ECO:0007669"/>
    <property type="project" value="UniProtKB-EC"/>
</dbReference>
<feature type="binding site" evidence="11">
    <location>
        <position position="183"/>
    </location>
    <ligand>
        <name>substrate</name>
    </ligand>
</feature>
<evidence type="ECO:0000256" key="1">
    <source>
        <dbReference type="ARBA" id="ARBA00003125"/>
    </source>
</evidence>
<feature type="binding site" evidence="11">
    <location>
        <position position="252"/>
    </location>
    <ligand>
        <name>FMN</name>
        <dbReference type="ChEBI" id="CHEBI:58210"/>
    </ligand>
</feature>
<feature type="binding site" evidence="11">
    <location>
        <position position="150"/>
    </location>
    <ligand>
        <name>FMN</name>
        <dbReference type="ChEBI" id="CHEBI:58210"/>
    </ligand>
</feature>
<dbReference type="Pfam" id="PF01180">
    <property type="entry name" value="DHO_dh"/>
    <property type="match status" value="1"/>
</dbReference>
<feature type="binding site" evidence="11">
    <location>
        <position position="91"/>
    </location>
    <ligand>
        <name>FMN</name>
        <dbReference type="ChEBI" id="CHEBI:58210"/>
    </ligand>
</feature>
<dbReference type="PANTHER" id="PTHR48109">
    <property type="entry name" value="DIHYDROOROTATE DEHYDROGENASE (QUINONE), MITOCHONDRIAL-RELATED"/>
    <property type="match status" value="1"/>
</dbReference>
<feature type="domain" description="Dihydroorotate dehydrogenase catalytic" evidence="12">
    <location>
        <begin position="50"/>
        <end position="347"/>
    </location>
</feature>
<feature type="binding site" evidence="11">
    <location>
        <position position="278"/>
    </location>
    <ligand>
        <name>FMN</name>
        <dbReference type="ChEBI" id="CHEBI:58210"/>
    </ligand>
</feature>
<comment type="similarity">
    <text evidence="4 11">Belongs to the dihydroorotate dehydrogenase family. Type 2 subfamily.</text>
</comment>
<feature type="binding site" evidence="11">
    <location>
        <position position="307"/>
    </location>
    <ligand>
        <name>FMN</name>
        <dbReference type="ChEBI" id="CHEBI:58210"/>
    </ligand>
</feature>
<organism evidence="13 14">
    <name type="scientific">Arachidicoccus rhizosphaerae</name>
    <dbReference type="NCBI Taxonomy" id="551991"/>
    <lineage>
        <taxon>Bacteria</taxon>
        <taxon>Pseudomonadati</taxon>
        <taxon>Bacteroidota</taxon>
        <taxon>Chitinophagia</taxon>
        <taxon>Chitinophagales</taxon>
        <taxon>Chitinophagaceae</taxon>
        <taxon>Arachidicoccus</taxon>
    </lineage>
</organism>
<keyword evidence="8 11" id="KW-0560">Oxidoreductase</keyword>
<dbReference type="InterPro" id="IPR005720">
    <property type="entry name" value="Dihydroorotate_DH_cat"/>
</dbReference>
<dbReference type="CDD" id="cd04738">
    <property type="entry name" value="DHOD_2_like"/>
    <property type="match status" value="1"/>
</dbReference>
<evidence type="ECO:0000259" key="12">
    <source>
        <dbReference type="Pfam" id="PF01180"/>
    </source>
</evidence>
<dbReference type="PANTHER" id="PTHR48109:SF4">
    <property type="entry name" value="DIHYDROOROTATE DEHYDROGENASE (QUINONE), MITOCHONDRIAL"/>
    <property type="match status" value="1"/>
</dbReference>
<feature type="binding site" evidence="11">
    <location>
        <begin position="253"/>
        <end position="254"/>
    </location>
    <ligand>
        <name>substrate</name>
    </ligand>
</feature>
<dbReference type="GO" id="GO:0005737">
    <property type="term" value="C:cytoplasm"/>
    <property type="evidence" value="ECO:0007669"/>
    <property type="project" value="InterPro"/>
</dbReference>
<dbReference type="Proteomes" id="UP000199041">
    <property type="component" value="Unassembled WGS sequence"/>
</dbReference>
<keyword evidence="14" id="KW-1185">Reference proteome</keyword>
<proteinExistence type="inferred from homology"/>
<evidence type="ECO:0000256" key="10">
    <source>
        <dbReference type="ARBA" id="ARBA00048639"/>
    </source>
</evidence>
<comment type="cofactor">
    <cofactor evidence="11">
        <name>FMN</name>
        <dbReference type="ChEBI" id="CHEBI:58210"/>
    </cofactor>
    <text evidence="11">Binds 1 FMN per subunit.</text>
</comment>
<dbReference type="RefSeq" id="WP_091399955.1">
    <property type="nucleotide sequence ID" value="NZ_FNQY01000019.1"/>
</dbReference>
<evidence type="ECO:0000256" key="11">
    <source>
        <dbReference type="HAMAP-Rule" id="MF_00225"/>
    </source>
</evidence>
<evidence type="ECO:0000256" key="7">
    <source>
        <dbReference type="ARBA" id="ARBA00022975"/>
    </source>
</evidence>
<dbReference type="Gene3D" id="3.20.20.70">
    <property type="entry name" value="Aldolase class I"/>
    <property type="match status" value="1"/>
</dbReference>
<dbReference type="EC" id="1.3.5.2" evidence="11"/>
<feature type="binding site" evidence="11">
    <location>
        <position position="183"/>
    </location>
    <ligand>
        <name>FMN</name>
        <dbReference type="ChEBI" id="CHEBI:58210"/>
    </ligand>
</feature>
<comment type="function">
    <text evidence="1 11">Catalyzes the conversion of dihydroorotate to orotate with quinone as electron acceptor.</text>
</comment>
<evidence type="ECO:0000313" key="14">
    <source>
        <dbReference type="Proteomes" id="UP000199041"/>
    </source>
</evidence>
<comment type="catalytic activity">
    <reaction evidence="10 11">
        <text>(S)-dihydroorotate + a quinone = orotate + a quinol</text>
        <dbReference type="Rhea" id="RHEA:30187"/>
        <dbReference type="ChEBI" id="CHEBI:24646"/>
        <dbReference type="ChEBI" id="CHEBI:30839"/>
        <dbReference type="ChEBI" id="CHEBI:30864"/>
        <dbReference type="ChEBI" id="CHEBI:132124"/>
        <dbReference type="EC" id="1.3.5.2"/>
    </reaction>
</comment>
<name>A0A1H4BBK4_9BACT</name>
<dbReference type="SUPFAM" id="SSF51395">
    <property type="entry name" value="FMN-linked oxidoreductases"/>
    <property type="match status" value="1"/>
</dbReference>
<comment type="subunit">
    <text evidence="11">Monomer.</text>
</comment>
<evidence type="ECO:0000256" key="4">
    <source>
        <dbReference type="ARBA" id="ARBA00005359"/>
    </source>
</evidence>
<comment type="caution">
    <text evidence="11">Lacks conserved residue(s) required for the propagation of feature annotation.</text>
</comment>
<comment type="subcellular location">
    <subcellularLocation>
        <location evidence="11">Cell membrane</location>
        <topology evidence="11">Peripheral membrane protein</topology>
    </subcellularLocation>
    <subcellularLocation>
        <location evidence="2">Membrane</location>
    </subcellularLocation>
</comment>
<evidence type="ECO:0000256" key="5">
    <source>
        <dbReference type="ARBA" id="ARBA00022630"/>
    </source>
</evidence>
<feature type="binding site" evidence="11">
    <location>
        <position position="71"/>
    </location>
    <ligand>
        <name>substrate</name>
    </ligand>
</feature>
<evidence type="ECO:0000256" key="8">
    <source>
        <dbReference type="ARBA" id="ARBA00023002"/>
    </source>
</evidence>
<keyword evidence="11" id="KW-1003">Cell membrane</keyword>
<keyword evidence="6 11" id="KW-0288">FMN</keyword>
<feature type="active site" description="Nucleophile" evidence="11">
    <location>
        <position position="186"/>
    </location>
</feature>
<reference evidence="13 14" key="1">
    <citation type="submission" date="2016-10" db="EMBL/GenBank/DDBJ databases">
        <authorList>
            <person name="de Groot N.N."/>
        </authorList>
    </citation>
    <scope>NUCLEOTIDE SEQUENCE [LARGE SCALE GENOMIC DNA]</scope>
    <source>
        <strain evidence="13 14">Vu-144</strain>
    </source>
</reference>
<dbReference type="OrthoDB" id="9802377at2"/>
<feature type="binding site" evidence="11">
    <location>
        <begin position="116"/>
        <end position="120"/>
    </location>
    <ligand>
        <name>substrate</name>
    </ligand>
</feature>
<feature type="binding site" evidence="11">
    <location>
        <begin position="67"/>
        <end position="71"/>
    </location>
    <ligand>
        <name>FMN</name>
        <dbReference type="ChEBI" id="CHEBI:58210"/>
    </ligand>
</feature>
<dbReference type="PIRSF" id="PIRSF000164">
    <property type="entry name" value="DHO_oxidase"/>
    <property type="match status" value="1"/>
</dbReference>
<dbReference type="NCBIfam" id="TIGR01036">
    <property type="entry name" value="pyrD_sub2"/>
    <property type="match status" value="1"/>
</dbReference>
<dbReference type="InterPro" id="IPR050074">
    <property type="entry name" value="DHO_dehydrogenase"/>
</dbReference>
<accession>A0A1H4BBK4</accession>